<keyword evidence="6" id="KW-0630">Potassium</keyword>
<evidence type="ECO:0000313" key="19">
    <source>
        <dbReference type="Proteomes" id="UP000824890"/>
    </source>
</evidence>
<dbReference type="SMART" id="SM00774">
    <property type="entry name" value="WRKY"/>
    <property type="match status" value="2"/>
</dbReference>
<name>A0ABQ8A9R8_BRANA</name>
<keyword evidence="13" id="KW-0539">Nucleus</keyword>
<evidence type="ECO:0000256" key="12">
    <source>
        <dbReference type="ARBA" id="ARBA00023163"/>
    </source>
</evidence>
<dbReference type="Gene3D" id="2.20.25.80">
    <property type="entry name" value="WRKY domain"/>
    <property type="match status" value="2"/>
</dbReference>
<evidence type="ECO:0000256" key="5">
    <source>
        <dbReference type="ARBA" id="ARBA00022692"/>
    </source>
</evidence>
<comment type="similarity">
    <text evidence="14">Belongs to the monovalent cation:proton antiporter 2 (CPA2) transporter (TC 2.A.37) family. CHX (TC 2.A.37.4) subfamily.</text>
</comment>
<feature type="compositionally biased region" description="Basic and acidic residues" evidence="15">
    <location>
        <begin position="274"/>
        <end position="283"/>
    </location>
</feature>
<feature type="transmembrane region" description="Helical" evidence="16">
    <location>
        <begin position="573"/>
        <end position="592"/>
    </location>
</feature>
<evidence type="ECO:0000256" key="13">
    <source>
        <dbReference type="ARBA" id="ARBA00023242"/>
    </source>
</evidence>
<dbReference type="PROSITE" id="PS50811">
    <property type="entry name" value="WRKY"/>
    <property type="match status" value="2"/>
</dbReference>
<keyword evidence="4" id="KW-0633">Potassium transport</keyword>
<comment type="subcellular location">
    <subcellularLocation>
        <location evidence="2">Membrane</location>
        <topology evidence="2">Multi-pass membrane protein</topology>
    </subcellularLocation>
    <subcellularLocation>
        <location evidence="1">Nucleus</location>
    </subcellularLocation>
</comment>
<keyword evidence="3" id="KW-0813">Transport</keyword>
<dbReference type="Proteomes" id="UP000824890">
    <property type="component" value="Unassembled WGS sequence"/>
</dbReference>
<evidence type="ECO:0000256" key="15">
    <source>
        <dbReference type="SAM" id="MobiDB-lite"/>
    </source>
</evidence>
<dbReference type="PANTHER" id="PTHR32468">
    <property type="entry name" value="CATION/H + ANTIPORTER"/>
    <property type="match status" value="1"/>
</dbReference>
<evidence type="ECO:0000256" key="2">
    <source>
        <dbReference type="ARBA" id="ARBA00004141"/>
    </source>
</evidence>
<feature type="transmembrane region" description="Helical" evidence="16">
    <location>
        <begin position="505"/>
        <end position="527"/>
    </location>
</feature>
<comment type="caution">
    <text evidence="18">The sequence shown here is derived from an EMBL/GenBank/DDBJ whole genome shotgun (WGS) entry which is preliminary data.</text>
</comment>
<feature type="transmembrane region" description="Helical" evidence="16">
    <location>
        <begin position="647"/>
        <end position="674"/>
    </location>
</feature>
<evidence type="ECO:0000313" key="18">
    <source>
        <dbReference type="EMBL" id="KAH0889250.1"/>
    </source>
</evidence>
<feature type="transmembrane region" description="Helical" evidence="16">
    <location>
        <begin position="472"/>
        <end position="493"/>
    </location>
</feature>
<dbReference type="InterPro" id="IPR036576">
    <property type="entry name" value="WRKY_dom_sf"/>
</dbReference>
<feature type="transmembrane region" description="Helical" evidence="16">
    <location>
        <begin position="439"/>
        <end position="460"/>
    </location>
</feature>
<dbReference type="Pfam" id="PF00999">
    <property type="entry name" value="Na_H_Exchanger"/>
    <property type="match status" value="1"/>
</dbReference>
<dbReference type="Pfam" id="PF03106">
    <property type="entry name" value="WRKY"/>
    <property type="match status" value="2"/>
</dbReference>
<keyword evidence="7 16" id="KW-1133">Transmembrane helix</keyword>
<feature type="transmembrane region" description="Helical" evidence="16">
    <location>
        <begin position="604"/>
        <end position="627"/>
    </location>
</feature>
<keyword evidence="9" id="KW-0406">Ion transport</keyword>
<evidence type="ECO:0000256" key="6">
    <source>
        <dbReference type="ARBA" id="ARBA00022958"/>
    </source>
</evidence>
<evidence type="ECO:0000256" key="10">
    <source>
        <dbReference type="ARBA" id="ARBA00023125"/>
    </source>
</evidence>
<dbReference type="InterPro" id="IPR057290">
    <property type="entry name" value="CHX17_C"/>
</dbReference>
<dbReference type="Pfam" id="PF23259">
    <property type="entry name" value="CHX17_C"/>
    <property type="match status" value="1"/>
</dbReference>
<keyword evidence="12" id="KW-0804">Transcription</keyword>
<feature type="domain" description="WRKY" evidence="17">
    <location>
        <begin position="154"/>
        <end position="212"/>
    </location>
</feature>
<reference evidence="18 19" key="1">
    <citation type="submission" date="2021-05" db="EMBL/GenBank/DDBJ databases">
        <title>Genome Assembly of Synthetic Allotetraploid Brassica napus Reveals Homoeologous Exchanges between Subgenomes.</title>
        <authorList>
            <person name="Davis J.T."/>
        </authorList>
    </citation>
    <scope>NUCLEOTIDE SEQUENCE [LARGE SCALE GENOMIC DNA]</scope>
    <source>
        <strain evidence="19">cv. Da-Ae</strain>
        <tissue evidence="18">Seedling</tissue>
    </source>
</reference>
<dbReference type="InterPro" id="IPR050794">
    <property type="entry name" value="CPA2_transporter"/>
</dbReference>
<evidence type="ECO:0000259" key="17">
    <source>
        <dbReference type="PROSITE" id="PS50811"/>
    </source>
</evidence>
<keyword evidence="10" id="KW-0238">DNA-binding</keyword>
<protein>
    <recommendedName>
        <fullName evidence="17">WRKY domain-containing protein</fullName>
    </recommendedName>
</protein>
<keyword evidence="5 16" id="KW-0812">Transmembrane</keyword>
<feature type="region of interest" description="Disordered" evidence="15">
    <location>
        <begin position="263"/>
        <end position="286"/>
    </location>
</feature>
<dbReference type="InterPro" id="IPR038770">
    <property type="entry name" value="Na+/solute_symporter_sf"/>
</dbReference>
<dbReference type="InterPro" id="IPR057291">
    <property type="entry name" value="CHX17_2nd"/>
</dbReference>
<feature type="transmembrane region" description="Helical" evidence="16">
    <location>
        <begin position="760"/>
        <end position="782"/>
    </location>
</feature>
<sequence>MSSTSFTDLLASSGVDFYEEDEDFLCGFSPERTGSGLPKFKTAQPPPLPISQSFAFSDLLDSPLLLSSSHSLISPTTGAFPFQGFNGTNNHSDIPWQLQPQTQPSNASSALQETYAVQDLPKKKDPVPREFAAHSLGSDRQVKVPSYMVSKNSNDGYGWRKYGQKQVKKSKNPRSYFKCTYPNCVSKKIVETASDGQITEIIYKGGHNHPKPEFTKRPSGSASANARRMFNPSSVVSDTHDQSENSSISFDYSDLEQKSFKSEYGEIDEEEEQPEMKRLKREGEDEGMSIEVSRGVKEPKVVVQTISDIDVLVDGFRWRKYGQKVVKGNTNPRSYYKCTFQGCGVRKQIERSAEDERATMDLSRLGYAEINSSQFGPVHGPFMMEQLVCQREKMLTSKGLFMNSDPLQYAVPLLMIQMSVIIITSRIIFGVLKPLKQGMISAQVLAGVVLGPSFLGRNIAYLDTFLPPGGKVIIQTISNVGFIIHLFILGLKIDWTIIKKAGSKAILIGAASYAFPFSLGSLTVFFINSTIGLPKQVVHCAATVISLSSMTSFPVTTTVLEELNILNSELGRLATNCSIVCEACGCLVALAFNLYTRERTMNGVWGIVMISCLLGSIAGIFRPSIIWLTQRKSKSMDNKDVVPFYPILLILSIVSIASEVFGVHAAFGAFWLGVSLPDGPPLGTELATKLDMIASSMLLPCFIAISGLNTNFFEITESHENHSFSWSPMAASSLEQQLRLLIAKRRLETRFVWVVDTQCFNLMIITILIVTGISRFLVVYLYDPSKRYKSKSKRTIINTRERNLQLRLLLCIYNVENVPSMVNLLEATYPTRFNPISFFTLHLVELKGRAHAVLTPHHQMNKLDPNTAQSTHIVNAFQRFEQKYQSTLMAQHFTAAAPFSSINNDVCTLGLDKKATLIVLPFHKQYAIDGTVGRVHGPIRNINLNVLEAAPCSVALFIDRGECEGRRSVLMSNTWQNVAVLFIGGRDDAEALALCMRMAEKPELNVTMIHFRHKSSLQDEDYSAMDEYNLIKDFKSHAANKGKVHYVEEIVKDGVETTQVISSLGEAYDMVLVGRDHDLESSVLYGLTDWSECPELGVIGDMLTSPDFHFSVLVVHQQQGDADLAIDDSYKLPVEHQKVGDTRIQPRFSAEEGFTTIDLSKN</sequence>
<dbReference type="EMBL" id="JAGKQM010000013">
    <property type="protein sequence ID" value="KAH0889250.1"/>
    <property type="molecule type" value="Genomic_DNA"/>
</dbReference>
<keyword evidence="11 16" id="KW-0472">Membrane</keyword>
<dbReference type="Pfam" id="PF23256">
    <property type="entry name" value="CHX17_2nd"/>
    <property type="match status" value="1"/>
</dbReference>
<evidence type="ECO:0000256" key="14">
    <source>
        <dbReference type="ARBA" id="ARBA00038341"/>
    </source>
</evidence>
<keyword evidence="19" id="KW-1185">Reference proteome</keyword>
<organism evidence="18 19">
    <name type="scientific">Brassica napus</name>
    <name type="common">Rape</name>
    <dbReference type="NCBI Taxonomy" id="3708"/>
    <lineage>
        <taxon>Eukaryota</taxon>
        <taxon>Viridiplantae</taxon>
        <taxon>Streptophyta</taxon>
        <taxon>Embryophyta</taxon>
        <taxon>Tracheophyta</taxon>
        <taxon>Spermatophyta</taxon>
        <taxon>Magnoliopsida</taxon>
        <taxon>eudicotyledons</taxon>
        <taxon>Gunneridae</taxon>
        <taxon>Pentapetalae</taxon>
        <taxon>rosids</taxon>
        <taxon>malvids</taxon>
        <taxon>Brassicales</taxon>
        <taxon>Brassicaceae</taxon>
        <taxon>Brassiceae</taxon>
        <taxon>Brassica</taxon>
    </lineage>
</organism>
<feature type="transmembrane region" description="Helical" evidence="16">
    <location>
        <begin position="409"/>
        <end position="432"/>
    </location>
</feature>
<keyword evidence="8" id="KW-0805">Transcription regulation</keyword>
<dbReference type="InterPro" id="IPR003657">
    <property type="entry name" value="WRKY_dom"/>
</dbReference>
<dbReference type="Gene3D" id="1.20.1530.20">
    <property type="match status" value="1"/>
</dbReference>
<evidence type="ECO:0000256" key="11">
    <source>
        <dbReference type="ARBA" id="ARBA00023136"/>
    </source>
</evidence>
<evidence type="ECO:0000256" key="9">
    <source>
        <dbReference type="ARBA" id="ARBA00023065"/>
    </source>
</evidence>
<accession>A0ABQ8A9R8</accession>
<feature type="region of interest" description="Disordered" evidence="15">
    <location>
        <begin position="205"/>
        <end position="226"/>
    </location>
</feature>
<dbReference type="InterPro" id="IPR006153">
    <property type="entry name" value="Cation/H_exchanger_TM"/>
</dbReference>
<evidence type="ECO:0000256" key="7">
    <source>
        <dbReference type="ARBA" id="ARBA00022989"/>
    </source>
</evidence>
<dbReference type="PANTHER" id="PTHR32468:SF149">
    <property type="entry name" value="CATION_H+ EXCHANGER DOMAIN-CONTAINING PROTEIN"/>
    <property type="match status" value="1"/>
</dbReference>
<evidence type="ECO:0000256" key="16">
    <source>
        <dbReference type="SAM" id="Phobius"/>
    </source>
</evidence>
<feature type="domain" description="WRKY" evidence="17">
    <location>
        <begin position="307"/>
        <end position="360"/>
    </location>
</feature>
<evidence type="ECO:0000256" key="8">
    <source>
        <dbReference type="ARBA" id="ARBA00023015"/>
    </source>
</evidence>
<gene>
    <name evidence="18" type="ORF">HID58_051679</name>
</gene>
<evidence type="ECO:0000256" key="1">
    <source>
        <dbReference type="ARBA" id="ARBA00004123"/>
    </source>
</evidence>
<proteinExistence type="inferred from homology"/>
<dbReference type="SUPFAM" id="SSF118290">
    <property type="entry name" value="WRKY DNA-binding domain"/>
    <property type="match status" value="2"/>
</dbReference>
<evidence type="ECO:0000256" key="4">
    <source>
        <dbReference type="ARBA" id="ARBA00022538"/>
    </source>
</evidence>
<evidence type="ECO:0000256" key="3">
    <source>
        <dbReference type="ARBA" id="ARBA00022448"/>
    </source>
</evidence>